<proteinExistence type="predicted"/>
<dbReference type="EMBL" id="JAGKQM010000013">
    <property type="protein sequence ID" value="KAH0888670.1"/>
    <property type="molecule type" value="Genomic_DNA"/>
</dbReference>
<keyword evidence="2" id="KW-0812">Transmembrane</keyword>
<feature type="transmembrane region" description="Helical" evidence="2">
    <location>
        <begin position="12"/>
        <end position="31"/>
    </location>
</feature>
<evidence type="ECO:0000313" key="4">
    <source>
        <dbReference type="Proteomes" id="UP000824890"/>
    </source>
</evidence>
<keyword evidence="2" id="KW-0472">Membrane</keyword>
<dbReference type="Proteomes" id="UP000824890">
    <property type="component" value="Unassembled WGS sequence"/>
</dbReference>
<keyword evidence="4" id="KW-1185">Reference proteome</keyword>
<feature type="region of interest" description="Disordered" evidence="1">
    <location>
        <begin position="83"/>
        <end position="135"/>
    </location>
</feature>
<sequence>MNNRCATLRKVYFINLLTGTATCATVIVLFFPSFQNFKYLYLSGCTRIIKIQETRNQKRTQGRRDPDPDLSFGSGLVEVEFSEDVKSGDKADEAETHDEDDGSMLLDPDPATDPPPDDALPPPPSLRRRMPAVAAADPRGAARPGLAVEEAVEVDCWDWEEPLAIVVLYGKGERERCVEDQEETWSRSRDYKERERDTTSQLLWLGVTFDSLDQLISLDHSYFLSLIIKTGNPIYSSLFDISLRDVEKAITLTFDGKEVEVSVREIQFRC</sequence>
<comment type="caution">
    <text evidence="3">The sequence shown here is derived from an EMBL/GenBank/DDBJ whole genome shotgun (WGS) entry which is preliminary data.</text>
</comment>
<reference evidence="3 4" key="1">
    <citation type="submission" date="2021-05" db="EMBL/GenBank/DDBJ databases">
        <title>Genome Assembly of Synthetic Allotetraploid Brassica napus Reveals Homoeologous Exchanges between Subgenomes.</title>
        <authorList>
            <person name="Davis J.T."/>
        </authorList>
    </citation>
    <scope>NUCLEOTIDE SEQUENCE [LARGE SCALE GENOMIC DNA]</scope>
    <source>
        <strain evidence="4">cv. Da-Ae</strain>
        <tissue evidence="3">Seedling</tissue>
    </source>
</reference>
<protein>
    <submittedName>
        <fullName evidence="3">Uncharacterized protein</fullName>
    </submittedName>
</protein>
<evidence type="ECO:0000256" key="2">
    <source>
        <dbReference type="SAM" id="Phobius"/>
    </source>
</evidence>
<feature type="compositionally biased region" description="Basic and acidic residues" evidence="1">
    <location>
        <begin position="83"/>
        <end position="94"/>
    </location>
</feature>
<feature type="compositionally biased region" description="Pro residues" evidence="1">
    <location>
        <begin position="111"/>
        <end position="125"/>
    </location>
</feature>
<organism evidence="3 4">
    <name type="scientific">Brassica napus</name>
    <name type="common">Rape</name>
    <dbReference type="NCBI Taxonomy" id="3708"/>
    <lineage>
        <taxon>Eukaryota</taxon>
        <taxon>Viridiplantae</taxon>
        <taxon>Streptophyta</taxon>
        <taxon>Embryophyta</taxon>
        <taxon>Tracheophyta</taxon>
        <taxon>Spermatophyta</taxon>
        <taxon>Magnoliopsida</taxon>
        <taxon>eudicotyledons</taxon>
        <taxon>Gunneridae</taxon>
        <taxon>Pentapetalae</taxon>
        <taxon>rosids</taxon>
        <taxon>malvids</taxon>
        <taxon>Brassicales</taxon>
        <taxon>Brassicaceae</taxon>
        <taxon>Brassiceae</taxon>
        <taxon>Brassica</taxon>
    </lineage>
</organism>
<gene>
    <name evidence="3" type="ORF">HID58_051099</name>
</gene>
<accession>A0ABQ8A9D2</accession>
<name>A0ABQ8A9D2_BRANA</name>
<evidence type="ECO:0000313" key="3">
    <source>
        <dbReference type="EMBL" id="KAH0888670.1"/>
    </source>
</evidence>
<keyword evidence="2" id="KW-1133">Transmembrane helix</keyword>
<evidence type="ECO:0000256" key="1">
    <source>
        <dbReference type="SAM" id="MobiDB-lite"/>
    </source>
</evidence>